<dbReference type="InterPro" id="IPR005467">
    <property type="entry name" value="His_kinase_dom"/>
</dbReference>
<dbReference type="RefSeq" id="WP_130275876.1">
    <property type="nucleotide sequence ID" value="NZ_SGXG01000001.1"/>
</dbReference>
<dbReference type="PRINTS" id="PR00344">
    <property type="entry name" value="BCTRLSENSOR"/>
</dbReference>
<evidence type="ECO:0000313" key="7">
    <source>
        <dbReference type="Proteomes" id="UP000292209"/>
    </source>
</evidence>
<protein>
    <recommendedName>
        <fullName evidence="2">histidine kinase</fullName>
        <ecNumber evidence="2">2.7.13.3</ecNumber>
    </recommendedName>
</protein>
<dbReference type="SUPFAM" id="SSF47384">
    <property type="entry name" value="Homodimeric domain of signal transducing histidine kinase"/>
    <property type="match status" value="1"/>
</dbReference>
<evidence type="ECO:0000256" key="2">
    <source>
        <dbReference type="ARBA" id="ARBA00012438"/>
    </source>
</evidence>
<evidence type="ECO:0000256" key="3">
    <source>
        <dbReference type="ARBA" id="ARBA00022553"/>
    </source>
</evidence>
<keyword evidence="6" id="KW-0808">Transferase</keyword>
<gene>
    <name evidence="6" type="ORF">BC751_2637</name>
</gene>
<keyword evidence="3" id="KW-0597">Phosphoprotein</keyword>
<dbReference type="InterPro" id="IPR050956">
    <property type="entry name" value="2C_system_His_kinase"/>
</dbReference>
<proteinExistence type="predicted"/>
<dbReference type="Proteomes" id="UP000292209">
    <property type="component" value="Unassembled WGS sequence"/>
</dbReference>
<feature type="domain" description="Histidine kinase" evidence="5">
    <location>
        <begin position="191"/>
        <end position="410"/>
    </location>
</feature>
<evidence type="ECO:0000259" key="5">
    <source>
        <dbReference type="PROSITE" id="PS50109"/>
    </source>
</evidence>
<dbReference type="InterPro" id="IPR036890">
    <property type="entry name" value="HATPase_C_sf"/>
</dbReference>
<name>A0A4Q7PBU2_9BACT</name>
<dbReference type="EC" id="2.7.13.3" evidence="2"/>
<dbReference type="EMBL" id="SGXG01000001">
    <property type="protein sequence ID" value="RZS97040.1"/>
    <property type="molecule type" value="Genomic_DNA"/>
</dbReference>
<dbReference type="CDD" id="cd00075">
    <property type="entry name" value="HATPase"/>
    <property type="match status" value="1"/>
</dbReference>
<feature type="coiled-coil region" evidence="4">
    <location>
        <begin position="168"/>
        <end position="195"/>
    </location>
</feature>
<dbReference type="GO" id="GO:0000155">
    <property type="term" value="F:phosphorelay sensor kinase activity"/>
    <property type="evidence" value="ECO:0007669"/>
    <property type="project" value="InterPro"/>
</dbReference>
<evidence type="ECO:0000256" key="1">
    <source>
        <dbReference type="ARBA" id="ARBA00000085"/>
    </source>
</evidence>
<dbReference type="InterPro" id="IPR036097">
    <property type="entry name" value="HisK_dim/P_sf"/>
</dbReference>
<dbReference type="Gene3D" id="1.10.287.130">
    <property type="match status" value="1"/>
</dbReference>
<comment type="catalytic activity">
    <reaction evidence="1">
        <text>ATP + protein L-histidine = ADP + protein N-phospho-L-histidine.</text>
        <dbReference type="EC" id="2.7.13.3"/>
    </reaction>
</comment>
<dbReference type="InterPro" id="IPR003594">
    <property type="entry name" value="HATPase_dom"/>
</dbReference>
<dbReference type="PANTHER" id="PTHR43719:SF28">
    <property type="entry name" value="PEROXIDE STRESS-ACTIVATED HISTIDINE KINASE MAK1-RELATED"/>
    <property type="match status" value="1"/>
</dbReference>
<dbReference type="Pfam" id="PF02518">
    <property type="entry name" value="HATPase_c"/>
    <property type="match status" value="1"/>
</dbReference>
<organism evidence="6 7">
    <name type="scientific">Cecembia calidifontis</name>
    <dbReference type="NCBI Taxonomy" id="1187080"/>
    <lineage>
        <taxon>Bacteria</taxon>
        <taxon>Pseudomonadati</taxon>
        <taxon>Bacteroidota</taxon>
        <taxon>Cytophagia</taxon>
        <taxon>Cytophagales</taxon>
        <taxon>Cyclobacteriaceae</taxon>
        <taxon>Cecembia</taxon>
    </lineage>
</organism>
<dbReference type="Gene3D" id="3.30.450.40">
    <property type="match status" value="1"/>
</dbReference>
<keyword evidence="7" id="KW-1185">Reference proteome</keyword>
<evidence type="ECO:0000313" key="6">
    <source>
        <dbReference type="EMBL" id="RZS97040.1"/>
    </source>
</evidence>
<keyword evidence="6" id="KW-0418">Kinase</keyword>
<dbReference type="AlphaFoldDB" id="A0A4Q7PBU2"/>
<dbReference type="SUPFAM" id="SSF55781">
    <property type="entry name" value="GAF domain-like"/>
    <property type="match status" value="1"/>
</dbReference>
<dbReference type="PROSITE" id="PS50109">
    <property type="entry name" value="HIS_KIN"/>
    <property type="match status" value="1"/>
</dbReference>
<dbReference type="SMART" id="SM00387">
    <property type="entry name" value="HATPase_c"/>
    <property type="match status" value="1"/>
</dbReference>
<evidence type="ECO:0000256" key="4">
    <source>
        <dbReference type="SAM" id="Coils"/>
    </source>
</evidence>
<dbReference type="SUPFAM" id="SSF55874">
    <property type="entry name" value="ATPase domain of HSP90 chaperone/DNA topoisomerase II/histidine kinase"/>
    <property type="match status" value="1"/>
</dbReference>
<dbReference type="OrthoDB" id="9811889at2"/>
<sequence>MKVFDTFAKSNDMNTDLNKTELQRVNSIYEYVLDFTELTPEFENLSRLLSFITGARFSFINILDHQIQWPLATFGMYPGPMDVDESICVYTIQQDQDFIVEDLTKDYRFKDRSYVKKDPKLKYYYGVPLKNLQGFNVGTVCVMDTYKLNLNDDQIKGIRFIADEIINKLDLLKEIKTKNQEIVDLKNKIKSLGHDIRGPLGGIVGLSSIIINELDQIQKNDLLEFTQMINKSGNSLIDFLNQILKDIDNLSIGYQTTDLISIRYKLLYMFDATTKQKNIYFEISILSTETVIYLSSTKLLQIMNNLIANAIKYTKEGGTVKVDLEVINSSGRKKLFGKVRDTGIGMSHRKISQILDSQVIESTEGTNQEKGFGYGLEMVKFNLQQLGGQLFIESDENTYTEFSFEIPIPIFGNNIEGNK</sequence>
<comment type="caution">
    <text evidence="6">The sequence shown here is derived from an EMBL/GenBank/DDBJ whole genome shotgun (WGS) entry which is preliminary data.</text>
</comment>
<accession>A0A4Q7PBU2</accession>
<dbReference type="Gene3D" id="3.30.565.10">
    <property type="entry name" value="Histidine kinase-like ATPase, C-terminal domain"/>
    <property type="match status" value="1"/>
</dbReference>
<reference evidence="6 7" key="1">
    <citation type="submission" date="2019-02" db="EMBL/GenBank/DDBJ databases">
        <title>Genomic Encyclopedia of Archaeal and Bacterial Type Strains, Phase II (KMG-II): from individual species to whole genera.</title>
        <authorList>
            <person name="Goeker M."/>
        </authorList>
    </citation>
    <scope>NUCLEOTIDE SEQUENCE [LARGE SCALE GENOMIC DNA]</scope>
    <source>
        <strain evidence="6 7">DSM 21411</strain>
    </source>
</reference>
<dbReference type="PANTHER" id="PTHR43719">
    <property type="entry name" value="TWO-COMPONENT HISTIDINE KINASE"/>
    <property type="match status" value="1"/>
</dbReference>
<dbReference type="InterPro" id="IPR029016">
    <property type="entry name" value="GAF-like_dom_sf"/>
</dbReference>
<dbReference type="InterPro" id="IPR004358">
    <property type="entry name" value="Sig_transdc_His_kin-like_C"/>
</dbReference>
<keyword evidence="4" id="KW-0175">Coiled coil</keyword>